<dbReference type="Pfam" id="PF06686">
    <property type="entry name" value="SpoIIIAC"/>
    <property type="match status" value="1"/>
</dbReference>
<organism evidence="2 3">
    <name type="scientific">Sarcina ventriculi</name>
    <name type="common">Clostridium ventriculi</name>
    <dbReference type="NCBI Taxonomy" id="1267"/>
    <lineage>
        <taxon>Bacteria</taxon>
        <taxon>Bacillati</taxon>
        <taxon>Bacillota</taxon>
        <taxon>Clostridia</taxon>
        <taxon>Eubacteriales</taxon>
        <taxon>Clostridiaceae</taxon>
        <taxon>Sarcina</taxon>
    </lineage>
</organism>
<dbReference type="NCBIfam" id="TIGR02848">
    <property type="entry name" value="spore_III_AC"/>
    <property type="match status" value="1"/>
</dbReference>
<dbReference type="RefSeq" id="WP_055257274.1">
    <property type="nucleotide sequence ID" value="NZ_BCMV01000062.1"/>
</dbReference>
<keyword evidence="1" id="KW-1133">Transmembrane helix</keyword>
<sequence>MLDVSLVFKIAGVGIVLLIMDKILENNGKKDIATLVNLVGLIIILTAVVTLVYNLFDTVKTMFML</sequence>
<keyword evidence="1" id="KW-0812">Transmembrane</keyword>
<protein>
    <submittedName>
        <fullName evidence="2">Stage III sporulation protein AC</fullName>
    </submittedName>
</protein>
<reference evidence="2 3" key="1">
    <citation type="submission" date="2015-09" db="EMBL/GenBank/DDBJ databases">
        <authorList>
            <consortium name="Pathogen Informatics"/>
            <person name="Wu L."/>
            <person name="Ma J."/>
        </authorList>
    </citation>
    <scope>NUCLEOTIDE SEQUENCE [LARGE SCALE GENOMIC DNA]</scope>
    <source>
        <strain evidence="2 3">2789STDY5834858</strain>
    </source>
</reference>
<feature type="transmembrane region" description="Helical" evidence="1">
    <location>
        <begin position="6"/>
        <end position="24"/>
    </location>
</feature>
<evidence type="ECO:0000313" key="3">
    <source>
        <dbReference type="Proteomes" id="UP000095488"/>
    </source>
</evidence>
<proteinExistence type="predicted"/>
<accession>A0ABP2AMC9</accession>
<name>A0ABP2AMC9_SARVE</name>
<dbReference type="InterPro" id="IPR025664">
    <property type="entry name" value="Spore_III_AC/AD"/>
</dbReference>
<gene>
    <name evidence="2" type="ORF">ERS852473_00386</name>
</gene>
<feature type="transmembrane region" description="Helical" evidence="1">
    <location>
        <begin position="36"/>
        <end position="56"/>
    </location>
</feature>
<comment type="caution">
    <text evidence="2">The sequence shown here is derived from an EMBL/GenBank/DDBJ whole genome shotgun (WGS) entry which is preliminary data.</text>
</comment>
<keyword evidence="1" id="KW-0472">Membrane</keyword>
<keyword evidence="3" id="KW-1185">Reference proteome</keyword>
<dbReference type="InterPro" id="IPR009570">
    <property type="entry name" value="Spore_III_AC"/>
</dbReference>
<dbReference type="EMBL" id="CYZR01000001">
    <property type="protein sequence ID" value="CUN51279.1"/>
    <property type="molecule type" value="Genomic_DNA"/>
</dbReference>
<dbReference type="Proteomes" id="UP000095488">
    <property type="component" value="Unassembled WGS sequence"/>
</dbReference>
<evidence type="ECO:0000313" key="2">
    <source>
        <dbReference type="EMBL" id="CUN51279.1"/>
    </source>
</evidence>
<evidence type="ECO:0000256" key="1">
    <source>
        <dbReference type="SAM" id="Phobius"/>
    </source>
</evidence>